<dbReference type="PROSITE" id="PS01269">
    <property type="entry name" value="UPF0025"/>
    <property type="match status" value="1"/>
</dbReference>
<evidence type="ECO:0000256" key="3">
    <source>
        <dbReference type="ARBA" id="ARBA00022801"/>
    </source>
</evidence>
<evidence type="ECO:0000259" key="5">
    <source>
        <dbReference type="Pfam" id="PF12850"/>
    </source>
</evidence>
<organism evidence="6 7">
    <name type="scientific">Symmachiella dynata</name>
    <dbReference type="NCBI Taxonomy" id="2527995"/>
    <lineage>
        <taxon>Bacteria</taxon>
        <taxon>Pseudomonadati</taxon>
        <taxon>Planctomycetota</taxon>
        <taxon>Planctomycetia</taxon>
        <taxon>Planctomycetales</taxon>
        <taxon>Planctomycetaceae</taxon>
        <taxon>Symmachiella</taxon>
    </lineage>
</organism>
<dbReference type="KEGG" id="sdyn:Mal52_00110"/>
<sequence>MLIGIISDSHDHLPRLEAGLERLRKEGAELLIHPGDIIAPFAAKILASWQGPLHVVYGNNDGERRGLKSVLPQIVDGPLLVECKGKRISVDHYPPDDEHPPVDDVDVILFGHTHEVVNEHRNGTLYLNPGENCGWVRGESTVATLDTDSLKAEIIRLEA</sequence>
<dbReference type="Pfam" id="PF12850">
    <property type="entry name" value="Metallophos_2"/>
    <property type="match status" value="1"/>
</dbReference>
<comment type="cofactor">
    <cofactor evidence="4">
        <name>a divalent metal cation</name>
        <dbReference type="ChEBI" id="CHEBI:60240"/>
    </cofactor>
</comment>
<dbReference type="InterPro" id="IPR053193">
    <property type="entry name" value="MetalloPDE_YfcE-like"/>
</dbReference>
<accession>A0A517ZGE9</accession>
<dbReference type="RefSeq" id="WP_197534565.1">
    <property type="nucleotide sequence ID" value="NZ_CP036276.1"/>
</dbReference>
<evidence type="ECO:0000313" key="7">
    <source>
        <dbReference type="Proteomes" id="UP000319383"/>
    </source>
</evidence>
<name>A0A517ZGE9_9PLAN</name>
<dbReference type="EC" id="3.1.4.-" evidence="4"/>
<dbReference type="EMBL" id="CP036276">
    <property type="protein sequence ID" value="QDU41558.1"/>
    <property type="molecule type" value="Genomic_DNA"/>
</dbReference>
<dbReference type="InterPro" id="IPR024654">
    <property type="entry name" value="Calcineurin-like_PHP_lpxH"/>
</dbReference>
<evidence type="ECO:0000256" key="1">
    <source>
        <dbReference type="ARBA" id="ARBA00008950"/>
    </source>
</evidence>
<evidence type="ECO:0000313" key="6">
    <source>
        <dbReference type="EMBL" id="QDU41558.1"/>
    </source>
</evidence>
<keyword evidence="3" id="KW-0378">Hydrolase</keyword>
<dbReference type="PANTHER" id="PTHR43165">
    <property type="entry name" value="METALLOPHOSPHOESTERASE"/>
    <property type="match status" value="1"/>
</dbReference>
<evidence type="ECO:0000256" key="2">
    <source>
        <dbReference type="ARBA" id="ARBA00022723"/>
    </source>
</evidence>
<dbReference type="NCBIfam" id="TIGR00040">
    <property type="entry name" value="yfcE"/>
    <property type="match status" value="1"/>
</dbReference>
<reference evidence="6 7" key="1">
    <citation type="submission" date="2019-02" db="EMBL/GenBank/DDBJ databases">
        <title>Deep-cultivation of Planctomycetes and their phenomic and genomic characterization uncovers novel biology.</title>
        <authorList>
            <person name="Wiegand S."/>
            <person name="Jogler M."/>
            <person name="Boedeker C."/>
            <person name="Pinto D."/>
            <person name="Vollmers J."/>
            <person name="Rivas-Marin E."/>
            <person name="Kohn T."/>
            <person name="Peeters S.H."/>
            <person name="Heuer A."/>
            <person name="Rast P."/>
            <person name="Oberbeckmann S."/>
            <person name="Bunk B."/>
            <person name="Jeske O."/>
            <person name="Meyerdierks A."/>
            <person name="Storesund J.E."/>
            <person name="Kallscheuer N."/>
            <person name="Luecker S."/>
            <person name="Lage O.M."/>
            <person name="Pohl T."/>
            <person name="Merkel B.J."/>
            <person name="Hornburger P."/>
            <person name="Mueller R.-W."/>
            <person name="Bruemmer F."/>
            <person name="Labrenz M."/>
            <person name="Spormann A.M."/>
            <person name="Op den Camp H."/>
            <person name="Overmann J."/>
            <person name="Amann R."/>
            <person name="Jetten M.S.M."/>
            <person name="Mascher T."/>
            <person name="Medema M.H."/>
            <person name="Devos D.P."/>
            <person name="Kaster A.-K."/>
            <person name="Ovreas L."/>
            <person name="Rohde M."/>
            <person name="Galperin M.Y."/>
            <person name="Jogler C."/>
        </authorList>
    </citation>
    <scope>NUCLEOTIDE SEQUENCE [LARGE SCALE GENOMIC DNA]</scope>
    <source>
        <strain evidence="6 7">Mal52</strain>
    </source>
</reference>
<dbReference type="PANTHER" id="PTHR43165:SF1">
    <property type="entry name" value="PHOSPHODIESTERASE MJ0936"/>
    <property type="match status" value="1"/>
</dbReference>
<dbReference type="GO" id="GO:0016787">
    <property type="term" value="F:hydrolase activity"/>
    <property type="evidence" value="ECO:0007669"/>
    <property type="project" value="UniProtKB-UniRule"/>
</dbReference>
<dbReference type="CDD" id="cd00841">
    <property type="entry name" value="MPP_YfcE"/>
    <property type="match status" value="1"/>
</dbReference>
<dbReference type="AlphaFoldDB" id="A0A517ZGE9"/>
<dbReference type="InterPro" id="IPR000979">
    <property type="entry name" value="Phosphodiesterase_MJ0936/Vps29"/>
</dbReference>
<dbReference type="GO" id="GO:0046872">
    <property type="term" value="F:metal ion binding"/>
    <property type="evidence" value="ECO:0007669"/>
    <property type="project" value="UniProtKB-KW"/>
</dbReference>
<dbReference type="InterPro" id="IPR020935">
    <property type="entry name" value="PdiEstase_YfcE_CS"/>
</dbReference>
<proteinExistence type="inferred from homology"/>
<dbReference type="Gene3D" id="3.60.21.10">
    <property type="match status" value="1"/>
</dbReference>
<evidence type="ECO:0000256" key="4">
    <source>
        <dbReference type="RuleBase" id="RU362039"/>
    </source>
</evidence>
<feature type="domain" description="Calcineurin-like phosphoesterase" evidence="5">
    <location>
        <begin position="1"/>
        <end position="149"/>
    </location>
</feature>
<dbReference type="InterPro" id="IPR029052">
    <property type="entry name" value="Metallo-depent_PP-like"/>
</dbReference>
<gene>
    <name evidence="6" type="ORF">Mal52_00110</name>
</gene>
<comment type="similarity">
    <text evidence="1 4">Belongs to the metallophosphoesterase superfamily. YfcE family.</text>
</comment>
<keyword evidence="2 4" id="KW-0479">Metal-binding</keyword>
<protein>
    <recommendedName>
        <fullName evidence="4">Phosphoesterase</fullName>
        <ecNumber evidence="4">3.1.4.-</ecNumber>
    </recommendedName>
</protein>
<dbReference type="InterPro" id="IPR041802">
    <property type="entry name" value="MPP_YfcE"/>
</dbReference>
<dbReference type="Proteomes" id="UP000319383">
    <property type="component" value="Chromosome"/>
</dbReference>
<dbReference type="SUPFAM" id="SSF56300">
    <property type="entry name" value="Metallo-dependent phosphatases"/>
    <property type="match status" value="1"/>
</dbReference>
<keyword evidence="7" id="KW-1185">Reference proteome</keyword>